<sequence length="589" mass="66973">MSVLASSVKHENVSAKHENGWFDELEHLPEEAVATHPMTPPSKIAGSTDVPLLEQPIFTPRRVKVICVGAGYSGLMLAYSHTHKLKMSNFVDLTIYEKNQDVGGTWLENRYPGLGCDVPAHVYVFPWEPNPDFDSFYATGPDIWAYIRKTTTKYHLDEHVKFNSRVIESVWDESTSKWHVKVERNGQIIQDEADVLVNGSGILNKWKWPSIEGLDSFKGKLIHSAAWDQSLDWEGKRVAVIGNGSSAIQILPKMQKTAAHLTTYIRTPTWICSNLNETFAPEGKNFKFTEEQKQRFRDHPEELTKYRKEIEHDFNKNFPVFIHNSQAQQGAYEGFKQLMSERLGHDERLISKLVPKWDVGCRRLTPGDGYLEALRAENVKCQFDPILRFTEKGIQTGEGEEEFDIIVCATGFDVSFCPFWKLVGRDGTMLAEQWAGNPEAYFGICAAGVPNYFIFNGPNCPVGHGSLLAVIDWTSEYILRWCQKIATHDISSIAVKSDAVAEFNVYAQEFLKTTVWASGCRSWYKNGTADGKVTAMYAGSILHYKECLEKERGEDFDIRYRSPNRFRFLGNGFTQREANGENLSYYMTK</sequence>
<keyword evidence="4" id="KW-0560">Oxidoreductase</keyword>
<comment type="similarity">
    <text evidence="1">Belongs to the FAD-binding monooxygenase family.</text>
</comment>
<dbReference type="GO" id="GO:0050661">
    <property type="term" value="F:NADP binding"/>
    <property type="evidence" value="ECO:0007669"/>
    <property type="project" value="InterPro"/>
</dbReference>
<evidence type="ECO:0000313" key="5">
    <source>
        <dbReference type="EMBL" id="TVY43197.1"/>
    </source>
</evidence>
<keyword evidence="5" id="KW-0503">Monooxygenase</keyword>
<dbReference type="PANTHER" id="PTHR42877">
    <property type="entry name" value="L-ORNITHINE N(5)-MONOOXYGENASE-RELATED"/>
    <property type="match status" value="1"/>
</dbReference>
<evidence type="ECO:0000256" key="1">
    <source>
        <dbReference type="ARBA" id="ARBA00010139"/>
    </source>
</evidence>
<keyword evidence="3" id="KW-0274">FAD</keyword>
<keyword evidence="2" id="KW-0285">Flavoprotein</keyword>
<evidence type="ECO:0000313" key="6">
    <source>
        <dbReference type="Proteomes" id="UP000443090"/>
    </source>
</evidence>
<keyword evidence="6" id="KW-1185">Reference proteome</keyword>
<dbReference type="PANTHER" id="PTHR42877:SF11">
    <property type="entry name" value="MONOOXYGENASE, PUTATIVE (AFU_ORTHOLOGUE AFUA_6G13790)-RELATED"/>
    <property type="match status" value="1"/>
</dbReference>
<dbReference type="Proteomes" id="UP000443090">
    <property type="component" value="Unassembled WGS sequence"/>
</dbReference>
<dbReference type="InterPro" id="IPR020946">
    <property type="entry name" value="Flavin_mOase-like"/>
</dbReference>
<dbReference type="GO" id="GO:0004499">
    <property type="term" value="F:N,N-dimethylaniline monooxygenase activity"/>
    <property type="evidence" value="ECO:0007669"/>
    <property type="project" value="InterPro"/>
</dbReference>
<dbReference type="OrthoDB" id="74360at2759"/>
<organism evidence="5 6">
    <name type="scientific">Lachnellula occidentalis</name>
    <dbReference type="NCBI Taxonomy" id="215460"/>
    <lineage>
        <taxon>Eukaryota</taxon>
        <taxon>Fungi</taxon>
        <taxon>Dikarya</taxon>
        <taxon>Ascomycota</taxon>
        <taxon>Pezizomycotina</taxon>
        <taxon>Leotiomycetes</taxon>
        <taxon>Helotiales</taxon>
        <taxon>Lachnaceae</taxon>
        <taxon>Lachnellula</taxon>
    </lineage>
</organism>
<accession>A0A8H8RYR0</accession>
<evidence type="ECO:0000256" key="2">
    <source>
        <dbReference type="ARBA" id="ARBA00022630"/>
    </source>
</evidence>
<dbReference type="SUPFAM" id="SSF51905">
    <property type="entry name" value="FAD/NAD(P)-binding domain"/>
    <property type="match status" value="2"/>
</dbReference>
<name>A0A8H8RYR0_9HELO</name>
<comment type="caution">
    <text evidence="5">The sequence shown here is derived from an EMBL/GenBank/DDBJ whole genome shotgun (WGS) entry which is preliminary data.</text>
</comment>
<dbReference type="AlphaFoldDB" id="A0A8H8RYR0"/>
<dbReference type="GO" id="GO:0050660">
    <property type="term" value="F:flavin adenine dinucleotide binding"/>
    <property type="evidence" value="ECO:0007669"/>
    <property type="project" value="InterPro"/>
</dbReference>
<dbReference type="Pfam" id="PF00743">
    <property type="entry name" value="FMO-like"/>
    <property type="match status" value="1"/>
</dbReference>
<evidence type="ECO:0000256" key="4">
    <source>
        <dbReference type="ARBA" id="ARBA00023002"/>
    </source>
</evidence>
<dbReference type="EMBL" id="QGMI01000291">
    <property type="protein sequence ID" value="TVY43197.1"/>
    <property type="molecule type" value="Genomic_DNA"/>
</dbReference>
<reference evidence="5 6" key="1">
    <citation type="submission" date="2018-05" db="EMBL/GenBank/DDBJ databases">
        <title>Genome sequencing and assembly of the regulated plant pathogen Lachnellula willkommii and related sister species for the development of diagnostic species identification markers.</title>
        <authorList>
            <person name="Giroux E."/>
            <person name="Bilodeau G."/>
        </authorList>
    </citation>
    <scope>NUCLEOTIDE SEQUENCE [LARGE SCALE GENOMIC DNA]</scope>
    <source>
        <strain evidence="5 6">CBS 160.35</strain>
    </source>
</reference>
<gene>
    <name evidence="5" type="primary">stcW_10</name>
    <name evidence="5" type="ORF">LOCC1_G003499</name>
</gene>
<protein>
    <submittedName>
        <fullName evidence="5">Putative sterigmatocystin biosynthesis monooxygenase</fullName>
    </submittedName>
</protein>
<dbReference type="InterPro" id="IPR051209">
    <property type="entry name" value="FAD-bind_Monooxygenase_sf"/>
</dbReference>
<proteinExistence type="inferred from homology"/>
<dbReference type="Gene3D" id="3.50.50.60">
    <property type="entry name" value="FAD/NAD(P)-binding domain"/>
    <property type="match status" value="2"/>
</dbReference>
<evidence type="ECO:0000256" key="3">
    <source>
        <dbReference type="ARBA" id="ARBA00022827"/>
    </source>
</evidence>
<dbReference type="InterPro" id="IPR036188">
    <property type="entry name" value="FAD/NAD-bd_sf"/>
</dbReference>